<dbReference type="Gene3D" id="3.90.1340.10">
    <property type="entry name" value="Phage tail collar domain"/>
    <property type="match status" value="1"/>
</dbReference>
<dbReference type="InterPro" id="IPR051934">
    <property type="entry name" value="Phage_Tail_Fiber_Structural"/>
</dbReference>
<gene>
    <name evidence="4" type="ORF">PS862_02868</name>
</gene>
<feature type="region of interest" description="Disordered" evidence="1">
    <location>
        <begin position="388"/>
        <end position="420"/>
    </location>
</feature>
<accession>A0A5E7KHM1</accession>
<feature type="region of interest" description="Disordered" evidence="1">
    <location>
        <begin position="432"/>
        <end position="452"/>
    </location>
</feature>
<reference evidence="4 5" key="1">
    <citation type="submission" date="2019-09" db="EMBL/GenBank/DDBJ databases">
        <authorList>
            <person name="Chandra G."/>
            <person name="Truman W A."/>
        </authorList>
    </citation>
    <scope>NUCLEOTIDE SEQUENCE [LARGE SCALE GENOMIC DNA]</scope>
    <source>
        <strain evidence="4">PS862</strain>
    </source>
</reference>
<proteinExistence type="predicted"/>
<dbReference type="PANTHER" id="PTHR35191:SF1">
    <property type="entry name" value="PROPHAGE SIDE TAIL FIBER PROTEIN HOMOLOG STFQ-RELATED"/>
    <property type="match status" value="1"/>
</dbReference>
<sequence length="541" mass="56060">MAFKTLHTLYGLTKLATAQLTGTPINLTHMAVGDGNGGPTTPAETDTQLQRERYRAPVNRVYQSPDNPTRFTAELVLPAAVGGWVMREVAIFDSAGGLFAVGNLPETYKPTIEEGAFADAVVRLEFVVSSASVITLQLDPYVAVASQAWVINNLTAAQIIPGGTVTQVLGKASNADGDYVWQDLGSINVTVDTVAEKQLLAASQTQVDLSLTTTYGLAVYLDGKRLDIGAGVGEWKAHATIPTRLILGQSYPAGTRLTLVNNEPAGSAPAPLERGQHLADVIDKAQARANLDIFSKDEARQLAPPSLIGYFARTTAPAGWLKANGAAISRSAYAELYAAIGTTHGAGDGFTTFNLPDLRGEHIRGWDDGRGVDSGRVLGSWQAGAIQSHAHTGSSADAGSHGHTGSAQAGGSHNHAGSSAAAGYHNHTAWTDSQGAHTHAVKEGTNGPIWPGGDVLVSGDDYTQGIAYYSNTLAAGAHGHNVGIGAAGEHAHAIGIGNAGEHGHTLSINSAGTHSHGITIGTTGGAETRARNLAFLACIKF</sequence>
<dbReference type="EMBL" id="CABVII010000011">
    <property type="protein sequence ID" value="VVP01432.1"/>
    <property type="molecule type" value="Genomic_DNA"/>
</dbReference>
<organism evidence="4 5">
    <name type="scientific">Pseudomonas fluorescens</name>
    <dbReference type="NCBI Taxonomy" id="294"/>
    <lineage>
        <taxon>Bacteria</taxon>
        <taxon>Pseudomonadati</taxon>
        <taxon>Pseudomonadota</taxon>
        <taxon>Gammaproteobacteria</taxon>
        <taxon>Pseudomonadales</taxon>
        <taxon>Pseudomonadaceae</taxon>
        <taxon>Pseudomonas</taxon>
    </lineage>
</organism>
<evidence type="ECO:0000313" key="5">
    <source>
        <dbReference type="Proteomes" id="UP000385207"/>
    </source>
</evidence>
<dbReference type="InterPro" id="IPR011083">
    <property type="entry name" value="Phage_tail_collar_dom"/>
</dbReference>
<dbReference type="Pfam" id="PF07484">
    <property type="entry name" value="Collar"/>
    <property type="match status" value="1"/>
</dbReference>
<evidence type="ECO:0000259" key="2">
    <source>
        <dbReference type="Pfam" id="PF07484"/>
    </source>
</evidence>
<evidence type="ECO:0000259" key="3">
    <source>
        <dbReference type="Pfam" id="PF12571"/>
    </source>
</evidence>
<dbReference type="AlphaFoldDB" id="A0A5E7KHM1"/>
<dbReference type="PANTHER" id="PTHR35191">
    <property type="entry name" value="PROPHAGE SIDE TAIL FIBER PROTEIN HOMOLOG STFQ-RELATED"/>
    <property type="match status" value="1"/>
</dbReference>
<dbReference type="InterPro" id="IPR037053">
    <property type="entry name" value="Phage_tail_collar_dom_sf"/>
</dbReference>
<feature type="domain" description="Phage tail collar" evidence="2">
    <location>
        <begin position="308"/>
        <end position="361"/>
    </location>
</feature>
<feature type="compositionally biased region" description="Low complexity" evidence="1">
    <location>
        <begin position="405"/>
        <end position="420"/>
    </location>
</feature>
<feature type="domain" description="Phage tail fibre protein N-terminal" evidence="3">
    <location>
        <begin position="2"/>
        <end position="147"/>
    </location>
</feature>
<protein>
    <submittedName>
        <fullName evidence="4">Uncharacterized protein</fullName>
    </submittedName>
</protein>
<dbReference type="SUPFAM" id="SSF88874">
    <property type="entry name" value="Receptor-binding domain of short tail fibre protein gp12"/>
    <property type="match status" value="1"/>
</dbReference>
<dbReference type="InterPro" id="IPR022225">
    <property type="entry name" value="Phage_tail_fibre_N"/>
</dbReference>
<dbReference type="Pfam" id="PF12571">
    <property type="entry name" value="Phage_tail_fib"/>
    <property type="match status" value="1"/>
</dbReference>
<evidence type="ECO:0000313" key="4">
    <source>
        <dbReference type="EMBL" id="VVP01432.1"/>
    </source>
</evidence>
<dbReference type="RefSeq" id="WP_150784184.1">
    <property type="nucleotide sequence ID" value="NZ_CABVII010000011.1"/>
</dbReference>
<dbReference type="OrthoDB" id="9810174at2"/>
<name>A0A5E7KHM1_PSEFL</name>
<evidence type="ECO:0000256" key="1">
    <source>
        <dbReference type="SAM" id="MobiDB-lite"/>
    </source>
</evidence>
<dbReference type="Proteomes" id="UP000385207">
    <property type="component" value="Unassembled WGS sequence"/>
</dbReference>